<dbReference type="CDD" id="cd00067">
    <property type="entry name" value="GAL4"/>
    <property type="match status" value="1"/>
</dbReference>
<dbReference type="GO" id="GO:0008270">
    <property type="term" value="F:zinc ion binding"/>
    <property type="evidence" value="ECO:0007669"/>
    <property type="project" value="InterPro"/>
</dbReference>
<evidence type="ECO:0000313" key="6">
    <source>
        <dbReference type="Proteomes" id="UP000799767"/>
    </source>
</evidence>
<feature type="region of interest" description="Disordered" evidence="3">
    <location>
        <begin position="74"/>
        <end position="118"/>
    </location>
</feature>
<feature type="region of interest" description="Disordered" evidence="3">
    <location>
        <begin position="622"/>
        <end position="706"/>
    </location>
</feature>
<dbReference type="RefSeq" id="XP_033590714.1">
    <property type="nucleotide sequence ID" value="XM_033736928.1"/>
</dbReference>
<dbReference type="Gene3D" id="4.10.240.10">
    <property type="entry name" value="Zn(2)-C6 fungal-type DNA-binding domain"/>
    <property type="match status" value="1"/>
</dbReference>
<dbReference type="AlphaFoldDB" id="A0A6A6PWN4"/>
<feature type="compositionally biased region" description="Acidic residues" evidence="3">
    <location>
        <begin position="670"/>
        <end position="680"/>
    </location>
</feature>
<dbReference type="GO" id="GO:0003677">
    <property type="term" value="F:DNA binding"/>
    <property type="evidence" value="ECO:0007669"/>
    <property type="project" value="InterPro"/>
</dbReference>
<dbReference type="CDD" id="cd14723">
    <property type="entry name" value="ZIP_Ppr1"/>
    <property type="match status" value="1"/>
</dbReference>
<protein>
    <submittedName>
        <fullName evidence="5">Fungal-specific transcription factor domain-containing protein</fullName>
    </submittedName>
</protein>
<dbReference type="Proteomes" id="UP000799767">
    <property type="component" value="Unassembled WGS sequence"/>
</dbReference>
<dbReference type="OrthoDB" id="10001928at2759"/>
<feature type="compositionally biased region" description="Low complexity" evidence="3">
    <location>
        <begin position="637"/>
        <end position="649"/>
    </location>
</feature>
<accession>A0A6A6PWN4</accession>
<dbReference type="CDD" id="cd12148">
    <property type="entry name" value="fungal_TF_MHR"/>
    <property type="match status" value="1"/>
</dbReference>
<feature type="compositionally biased region" description="Polar residues" evidence="3">
    <location>
        <begin position="79"/>
        <end position="91"/>
    </location>
</feature>
<dbReference type="PANTHER" id="PTHR46910:SF12">
    <property type="entry name" value="REGULATORY PROTEIN CAT8"/>
    <property type="match status" value="1"/>
</dbReference>
<feature type="region of interest" description="Disordered" evidence="3">
    <location>
        <begin position="736"/>
        <end position="766"/>
    </location>
</feature>
<dbReference type="InterPro" id="IPR001138">
    <property type="entry name" value="Zn2Cys6_DnaBD"/>
</dbReference>
<name>A0A6A6PWN4_9PEZI</name>
<dbReference type="InterPro" id="IPR050987">
    <property type="entry name" value="AtrR-like"/>
</dbReference>
<dbReference type="Pfam" id="PF04082">
    <property type="entry name" value="Fungal_trans"/>
    <property type="match status" value="1"/>
</dbReference>
<dbReference type="SMART" id="SM00906">
    <property type="entry name" value="Fungal_trans"/>
    <property type="match status" value="1"/>
</dbReference>
<dbReference type="GeneID" id="54477930"/>
<dbReference type="Pfam" id="PF00172">
    <property type="entry name" value="Zn_clus"/>
    <property type="match status" value="1"/>
</dbReference>
<dbReference type="GO" id="GO:0000981">
    <property type="term" value="F:DNA-binding transcription factor activity, RNA polymerase II-specific"/>
    <property type="evidence" value="ECO:0007669"/>
    <property type="project" value="InterPro"/>
</dbReference>
<keyword evidence="2" id="KW-0539">Nucleus</keyword>
<reference evidence="5" key="1">
    <citation type="journal article" date="2020" name="Stud. Mycol.">
        <title>101 Dothideomycetes genomes: a test case for predicting lifestyles and emergence of pathogens.</title>
        <authorList>
            <person name="Haridas S."/>
            <person name="Albert R."/>
            <person name="Binder M."/>
            <person name="Bloem J."/>
            <person name="Labutti K."/>
            <person name="Salamov A."/>
            <person name="Andreopoulos B."/>
            <person name="Baker S."/>
            <person name="Barry K."/>
            <person name="Bills G."/>
            <person name="Bluhm B."/>
            <person name="Cannon C."/>
            <person name="Castanera R."/>
            <person name="Culley D."/>
            <person name="Daum C."/>
            <person name="Ezra D."/>
            <person name="Gonzalez J."/>
            <person name="Henrissat B."/>
            <person name="Kuo A."/>
            <person name="Liang C."/>
            <person name="Lipzen A."/>
            <person name="Lutzoni F."/>
            <person name="Magnuson J."/>
            <person name="Mondo S."/>
            <person name="Nolan M."/>
            <person name="Ohm R."/>
            <person name="Pangilinan J."/>
            <person name="Park H.-J."/>
            <person name="Ramirez L."/>
            <person name="Alfaro M."/>
            <person name="Sun H."/>
            <person name="Tritt A."/>
            <person name="Yoshinaga Y."/>
            <person name="Zwiers L.-H."/>
            <person name="Turgeon B."/>
            <person name="Goodwin S."/>
            <person name="Spatafora J."/>
            <person name="Crous P."/>
            <person name="Grigoriev I."/>
        </authorList>
    </citation>
    <scope>NUCLEOTIDE SEQUENCE</scope>
    <source>
        <strain evidence="5">CBS 113389</strain>
    </source>
</reference>
<dbReference type="PROSITE" id="PS00463">
    <property type="entry name" value="ZN2_CY6_FUNGAL_1"/>
    <property type="match status" value="1"/>
</dbReference>
<dbReference type="PROSITE" id="PS50048">
    <property type="entry name" value="ZN2_CY6_FUNGAL_2"/>
    <property type="match status" value="1"/>
</dbReference>
<feature type="compositionally biased region" description="Gly residues" evidence="3">
    <location>
        <begin position="742"/>
        <end position="766"/>
    </location>
</feature>
<evidence type="ECO:0000259" key="4">
    <source>
        <dbReference type="PROSITE" id="PS50048"/>
    </source>
</evidence>
<keyword evidence="6" id="KW-1185">Reference proteome</keyword>
<organism evidence="5 6">
    <name type="scientific">Neohortaea acidophila</name>
    <dbReference type="NCBI Taxonomy" id="245834"/>
    <lineage>
        <taxon>Eukaryota</taxon>
        <taxon>Fungi</taxon>
        <taxon>Dikarya</taxon>
        <taxon>Ascomycota</taxon>
        <taxon>Pezizomycotina</taxon>
        <taxon>Dothideomycetes</taxon>
        <taxon>Dothideomycetidae</taxon>
        <taxon>Mycosphaerellales</taxon>
        <taxon>Teratosphaeriaceae</taxon>
        <taxon>Neohortaea</taxon>
    </lineage>
</organism>
<gene>
    <name evidence="5" type="ORF">BDY17DRAFT_323017</name>
</gene>
<dbReference type="EMBL" id="MU001634">
    <property type="protein sequence ID" value="KAF2484144.1"/>
    <property type="molecule type" value="Genomic_DNA"/>
</dbReference>
<dbReference type="PANTHER" id="PTHR46910">
    <property type="entry name" value="TRANSCRIPTION FACTOR PDR1"/>
    <property type="match status" value="1"/>
</dbReference>
<feature type="domain" description="Zn(2)-C6 fungal-type" evidence="4">
    <location>
        <begin position="20"/>
        <end position="49"/>
    </location>
</feature>
<evidence type="ECO:0000313" key="5">
    <source>
        <dbReference type="EMBL" id="KAF2484144.1"/>
    </source>
</evidence>
<keyword evidence="1" id="KW-0479">Metal-binding</keyword>
<dbReference type="GO" id="GO:0006351">
    <property type="term" value="P:DNA-templated transcription"/>
    <property type="evidence" value="ECO:0007669"/>
    <property type="project" value="InterPro"/>
</dbReference>
<dbReference type="InterPro" id="IPR007219">
    <property type="entry name" value="XnlR_reg_dom"/>
</dbReference>
<feature type="compositionally biased region" description="Low complexity" evidence="3">
    <location>
        <begin position="681"/>
        <end position="706"/>
    </location>
</feature>
<evidence type="ECO:0000256" key="2">
    <source>
        <dbReference type="ARBA" id="ARBA00023242"/>
    </source>
</evidence>
<evidence type="ECO:0000256" key="1">
    <source>
        <dbReference type="ARBA" id="ARBA00022723"/>
    </source>
</evidence>
<proteinExistence type="predicted"/>
<evidence type="ECO:0000256" key="3">
    <source>
        <dbReference type="SAM" id="MobiDB-lite"/>
    </source>
</evidence>
<sequence length="766" mass="85486">MAEQSQGRGNLTVPSPFVQVCDRCRWKKIKCDGQRPCGNCRRANLPCETRARLSKHSTPRSYVQYLEERIRQLEGQRDSAWSPQASDSRNSPYGKARLQSIDSSSQSPGGHPKKRSLPDWTVLKELGTHVIDEDGFTRYMGPSSGVGFAARILQEIMDDDQPADQDYYSLFSIDDFSRARALAATDQLLWEVVPTNLPPREAVDKVFDDFFKFTERIFPILHRPTFVQVVDELYSLESIGIDYYEVLAQFYLTLSIGHCFNFQVTFEQRTQNQIRGLQTGVRCFYTALHTRRDGLSRLQTFALHSYALVLLRQRSEAMRVSAMANTKALECGLHHDGAAFAGNPLETEMRRRVFWCVFMLHLFNSSVEGLPRALHEVDITVLEPTDVDDEQLTTTEIRQSIPGRSKIHRFVSVCRLSRILSRVLDVLYSHNKRKHASTRIEQMNRLCCEHLLDQLDFSFEETPDDIPDPDTEDPAELAILASYAHEQILYYYIRWLIHRPGVTLSRTDPQFALSLQIATEAAAGLLRVMSTYKRACAFLNANPAVPPCTIFIAALTPLYRTTLLRSQSGTLSAIGYSAEADFTACQEAAAILAEKSHCHSDVVRRRVLQDLVRRVFSQDGLERTSSPSLLQNPFPPHHATAAAASSRSHVPSATAFAVSRQSTIRSNYEKEEELSPDDAAGEAGEQQQQGQQESSAGAHAGPSSAFGSMDYQEQQIEHYTAHEDLRNLVHEAFSPGLSGPWASGGSGGEGGGGSGGGGGGPDYYYQ</sequence>
<dbReference type="SUPFAM" id="SSF57701">
    <property type="entry name" value="Zn2/Cys6 DNA-binding domain"/>
    <property type="match status" value="1"/>
</dbReference>
<dbReference type="InterPro" id="IPR036864">
    <property type="entry name" value="Zn2-C6_fun-type_DNA-bd_sf"/>
</dbReference>
<dbReference type="SMART" id="SM00066">
    <property type="entry name" value="GAL4"/>
    <property type="match status" value="1"/>
</dbReference>